<gene>
    <name evidence="6" type="ORF">EC501_02455</name>
</gene>
<dbReference type="PROSITE" id="PS00211">
    <property type="entry name" value="ABC_TRANSPORTER_1"/>
    <property type="match status" value="1"/>
</dbReference>
<evidence type="ECO:0000313" key="6">
    <source>
        <dbReference type="EMBL" id="RND01132.1"/>
    </source>
</evidence>
<dbReference type="Proteomes" id="UP000279909">
    <property type="component" value="Unassembled WGS sequence"/>
</dbReference>
<proteinExistence type="inferred from homology"/>
<dbReference type="InterPro" id="IPR003593">
    <property type="entry name" value="AAA+_ATPase"/>
</dbReference>
<keyword evidence="7" id="KW-1185">Reference proteome</keyword>
<evidence type="ECO:0000259" key="5">
    <source>
        <dbReference type="PROSITE" id="PS50893"/>
    </source>
</evidence>
<dbReference type="EMBL" id="RHLQ01000003">
    <property type="protein sequence ID" value="RND01132.1"/>
    <property type="molecule type" value="Genomic_DNA"/>
</dbReference>
<dbReference type="SUPFAM" id="SSF52540">
    <property type="entry name" value="P-loop containing nucleoside triphosphate hydrolases"/>
    <property type="match status" value="1"/>
</dbReference>
<accession>A0A3M8HFC5</accession>
<dbReference type="PANTHER" id="PTHR43335:SF8">
    <property type="entry name" value="ABC TRANSPORTER, ATP-BINDING PROTEIN"/>
    <property type="match status" value="1"/>
</dbReference>
<evidence type="ECO:0000256" key="3">
    <source>
        <dbReference type="ARBA" id="ARBA00022741"/>
    </source>
</evidence>
<dbReference type="SMART" id="SM00382">
    <property type="entry name" value="AAA"/>
    <property type="match status" value="1"/>
</dbReference>
<dbReference type="InterPro" id="IPR003439">
    <property type="entry name" value="ABC_transporter-like_ATP-bd"/>
</dbReference>
<keyword evidence="4 6" id="KW-0067">ATP-binding</keyword>
<keyword evidence="3" id="KW-0547">Nucleotide-binding</keyword>
<dbReference type="InterPro" id="IPR027417">
    <property type="entry name" value="P-loop_NTPase"/>
</dbReference>
<name>A0A3M8HFC5_9BACI</name>
<dbReference type="GO" id="GO:0016887">
    <property type="term" value="F:ATP hydrolysis activity"/>
    <property type="evidence" value="ECO:0007669"/>
    <property type="project" value="InterPro"/>
</dbReference>
<comment type="similarity">
    <text evidence="1">Belongs to the ABC transporter superfamily.</text>
</comment>
<organism evidence="6 7">
    <name type="scientific">Lysinibacillus halotolerans</name>
    <dbReference type="NCBI Taxonomy" id="1368476"/>
    <lineage>
        <taxon>Bacteria</taxon>
        <taxon>Bacillati</taxon>
        <taxon>Bacillota</taxon>
        <taxon>Bacilli</taxon>
        <taxon>Bacillales</taxon>
        <taxon>Bacillaceae</taxon>
        <taxon>Lysinibacillus</taxon>
    </lineage>
</organism>
<evidence type="ECO:0000256" key="2">
    <source>
        <dbReference type="ARBA" id="ARBA00022448"/>
    </source>
</evidence>
<dbReference type="CDD" id="cd03268">
    <property type="entry name" value="ABC_BcrA_bacitracin_resist"/>
    <property type="match status" value="1"/>
</dbReference>
<dbReference type="Pfam" id="PF00005">
    <property type="entry name" value="ABC_tran"/>
    <property type="match status" value="1"/>
</dbReference>
<dbReference type="PROSITE" id="PS50893">
    <property type="entry name" value="ABC_TRANSPORTER_2"/>
    <property type="match status" value="1"/>
</dbReference>
<dbReference type="OrthoDB" id="9804819at2"/>
<dbReference type="InterPro" id="IPR017871">
    <property type="entry name" value="ABC_transporter-like_CS"/>
</dbReference>
<dbReference type="Gene3D" id="3.40.50.300">
    <property type="entry name" value="P-loop containing nucleotide triphosphate hydrolases"/>
    <property type="match status" value="1"/>
</dbReference>
<dbReference type="AlphaFoldDB" id="A0A3M8HFC5"/>
<reference evidence="6 7" key="1">
    <citation type="journal article" date="2014" name="Int. J. Syst. Evol. Microbiol.">
        <title>Lysinibacillus halotolerans sp. nov., isolated from saline-alkaline soil.</title>
        <authorList>
            <person name="Kong D."/>
            <person name="Wang Y."/>
            <person name="Zhao B."/>
            <person name="Li Y."/>
            <person name="Song J."/>
            <person name="Zhai Y."/>
            <person name="Zhang C."/>
            <person name="Wang H."/>
            <person name="Chen X."/>
            <person name="Zhao B."/>
            <person name="Ruan Z."/>
        </authorList>
    </citation>
    <scope>NUCLEOTIDE SEQUENCE [LARGE SCALE GENOMIC DNA]</scope>
    <source>
        <strain evidence="6 7">MCCC 1A12703</strain>
    </source>
</reference>
<evidence type="ECO:0000256" key="1">
    <source>
        <dbReference type="ARBA" id="ARBA00005417"/>
    </source>
</evidence>
<dbReference type="PANTHER" id="PTHR43335">
    <property type="entry name" value="ABC TRANSPORTER, ATP-BINDING PROTEIN"/>
    <property type="match status" value="1"/>
</dbReference>
<protein>
    <submittedName>
        <fullName evidence="6">ABC transporter ATP-binding protein</fullName>
    </submittedName>
</protein>
<dbReference type="GO" id="GO:0005524">
    <property type="term" value="F:ATP binding"/>
    <property type="evidence" value="ECO:0007669"/>
    <property type="project" value="UniProtKB-KW"/>
</dbReference>
<sequence>MEYIVKTTGLTKKVKGKELVSNINLHIKKGEIYGFLGQNGAGKTTIMKMLTGITSSTSGEIELFGHKLTNRSKAALKRVGSIIEYPTFFEHLTAMENLKIHCDYLGYYDEVAIKQALNMVHLKGNENGRVKDFSLGMKQRLGIARAIITKPELIILDEPTNGLDPIGIKDIRDLILMLNQDYGITFLLSSHILGEMEQIVNRIGVIDKGKLINEISIEEIRKQRTDYIELQTPNVEKAVYLIESELQISNMKIIQNNRIRIYDLNHSQSDITKMLIVHGVDIEEIQKHTSSLEDYYYAQINGGGKVG</sequence>
<comment type="caution">
    <text evidence="6">The sequence shown here is derived from an EMBL/GenBank/DDBJ whole genome shotgun (WGS) entry which is preliminary data.</text>
</comment>
<keyword evidence="2" id="KW-0813">Transport</keyword>
<feature type="domain" description="ABC transporter" evidence="5">
    <location>
        <begin position="5"/>
        <end position="233"/>
    </location>
</feature>
<evidence type="ECO:0000313" key="7">
    <source>
        <dbReference type="Proteomes" id="UP000279909"/>
    </source>
</evidence>
<evidence type="ECO:0000256" key="4">
    <source>
        <dbReference type="ARBA" id="ARBA00022840"/>
    </source>
</evidence>
<dbReference type="RefSeq" id="WP_122970700.1">
    <property type="nucleotide sequence ID" value="NZ_RHLQ01000003.1"/>
</dbReference>